<dbReference type="PANTHER" id="PTHR33542">
    <property type="entry name" value="SIROHYDROCHLORIN FERROCHELATASE, CHLOROPLASTIC"/>
    <property type="match status" value="1"/>
</dbReference>
<comment type="caution">
    <text evidence="3">The sequence shown here is derived from an EMBL/GenBank/DDBJ whole genome shotgun (WGS) entry which is preliminary data.</text>
</comment>
<dbReference type="SUPFAM" id="SSF53800">
    <property type="entry name" value="Chelatase"/>
    <property type="match status" value="1"/>
</dbReference>
<dbReference type="GO" id="GO:0016829">
    <property type="term" value="F:lyase activity"/>
    <property type="evidence" value="ECO:0007669"/>
    <property type="project" value="UniProtKB-KW"/>
</dbReference>
<dbReference type="Gene3D" id="3.40.50.1400">
    <property type="match status" value="1"/>
</dbReference>
<dbReference type="OrthoDB" id="9797895at2"/>
<dbReference type="InterPro" id="IPR050963">
    <property type="entry name" value="Sirohydro_Cobaltochel/CbiX"/>
</dbReference>
<evidence type="ECO:0008006" key="5">
    <source>
        <dbReference type="Google" id="ProtNLM"/>
    </source>
</evidence>
<dbReference type="CDD" id="cd03416">
    <property type="entry name" value="CbiX_SirB_N"/>
    <property type="match status" value="1"/>
</dbReference>
<keyword evidence="1" id="KW-0479">Metal-binding</keyword>
<reference evidence="4" key="1">
    <citation type="submission" date="2016-07" db="EMBL/GenBank/DDBJ databases">
        <authorList>
            <person name="Florea S."/>
            <person name="Webb J.S."/>
            <person name="Jaromczyk J."/>
            <person name="Schardl C.L."/>
        </authorList>
    </citation>
    <scope>NUCLEOTIDE SEQUENCE [LARGE SCALE GENOMIC DNA]</scope>
    <source>
        <strain evidence="4">Z6</strain>
    </source>
</reference>
<dbReference type="GO" id="GO:0046872">
    <property type="term" value="F:metal ion binding"/>
    <property type="evidence" value="ECO:0007669"/>
    <property type="project" value="UniProtKB-KW"/>
</dbReference>
<evidence type="ECO:0000256" key="2">
    <source>
        <dbReference type="ARBA" id="ARBA00023239"/>
    </source>
</evidence>
<dbReference type="Pfam" id="PF01903">
    <property type="entry name" value="CbiX"/>
    <property type="match status" value="1"/>
</dbReference>
<dbReference type="PANTHER" id="PTHR33542:SF3">
    <property type="entry name" value="SIROHYDROCHLORIN FERROCHELATASE, CHLOROPLASTIC"/>
    <property type="match status" value="1"/>
</dbReference>
<dbReference type="Proteomes" id="UP000093514">
    <property type="component" value="Unassembled WGS sequence"/>
</dbReference>
<keyword evidence="4" id="KW-1185">Reference proteome</keyword>
<evidence type="ECO:0000313" key="4">
    <source>
        <dbReference type="Proteomes" id="UP000093514"/>
    </source>
</evidence>
<gene>
    <name evidence="3" type="ORF">U472_08910</name>
</gene>
<keyword evidence="2" id="KW-0456">Lyase</keyword>
<name>A0A1C0A786_9FIRM</name>
<dbReference type="AlphaFoldDB" id="A0A1C0A786"/>
<reference evidence="3 4" key="2">
    <citation type="submission" date="2016-08" db="EMBL/GenBank/DDBJ databases">
        <title>Orenia metallireducens sp. nov. strain Z6, a Novel Metal-reducing Firmicute from the Deep Subsurface.</title>
        <authorList>
            <person name="Maxim B.I."/>
            <person name="Kenneth K."/>
            <person name="Flynn T.M."/>
            <person name="Oloughlin E.J."/>
            <person name="Locke R.A."/>
            <person name="Weber J.R."/>
            <person name="Egan S.M."/>
            <person name="Mackie R.I."/>
            <person name="Cann I.K."/>
        </authorList>
    </citation>
    <scope>NUCLEOTIDE SEQUENCE [LARGE SCALE GENOMIC DNA]</scope>
    <source>
        <strain evidence="3 4">Z6</strain>
    </source>
</reference>
<dbReference type="InterPro" id="IPR002762">
    <property type="entry name" value="CbiX-like"/>
</dbReference>
<dbReference type="RefSeq" id="WP_068717627.1">
    <property type="nucleotide sequence ID" value="NZ_LWDV01000009.1"/>
</dbReference>
<evidence type="ECO:0000256" key="1">
    <source>
        <dbReference type="ARBA" id="ARBA00022723"/>
    </source>
</evidence>
<sequence length="121" mass="13576">MKTGVIILGHGSRTVEANQVFDSIVEMVKEEIDYEIVEKASMELAKPSLAQSIEKIVKAGVKKVIVVPLFLFPGIHIQEDIPKLLKLEQEKYPEVEFIFGRNIGADKKIAELMVERVKEVG</sequence>
<evidence type="ECO:0000313" key="3">
    <source>
        <dbReference type="EMBL" id="OCL26125.1"/>
    </source>
</evidence>
<dbReference type="EMBL" id="LWDV01000009">
    <property type="protein sequence ID" value="OCL26125.1"/>
    <property type="molecule type" value="Genomic_DNA"/>
</dbReference>
<accession>A0A1C0A786</accession>
<protein>
    <recommendedName>
        <fullName evidence="5">Cobalamin biosynthesis protein CbiX</fullName>
    </recommendedName>
</protein>
<organism evidence="3 4">
    <name type="scientific">Orenia metallireducens</name>
    <dbReference type="NCBI Taxonomy" id="1413210"/>
    <lineage>
        <taxon>Bacteria</taxon>
        <taxon>Bacillati</taxon>
        <taxon>Bacillota</taxon>
        <taxon>Clostridia</taxon>
        <taxon>Halanaerobiales</taxon>
        <taxon>Halobacteroidaceae</taxon>
        <taxon>Orenia</taxon>
    </lineage>
</organism>
<proteinExistence type="predicted"/>